<name>A0A1X0RAA2_RHIZD</name>
<reference evidence="1" key="1">
    <citation type="journal article" date="2016" name="Proc. Natl. Acad. Sci. U.S.A.">
        <title>Lipid metabolic changes in an early divergent fungus govern the establishment of a mutualistic symbiosis with endobacteria.</title>
        <authorList>
            <person name="Lastovetsky O.A."/>
            <person name="Gaspar M.L."/>
            <person name="Mondo S.J."/>
            <person name="LaButti K.M."/>
            <person name="Sandor L."/>
            <person name="Grigoriev I.V."/>
            <person name="Henry S.A."/>
            <person name="Pawlowska T.E."/>
        </authorList>
    </citation>
    <scope>NUCLEOTIDE SEQUENCE [LARGE SCALE GENOMIC DNA]</scope>
    <source>
        <strain evidence="1">ATCC 52814</strain>
    </source>
</reference>
<dbReference type="InterPro" id="IPR036397">
    <property type="entry name" value="RNaseH_sf"/>
</dbReference>
<organism evidence="1">
    <name type="scientific">Rhizopus microsporus var. microsporus</name>
    <dbReference type="NCBI Taxonomy" id="86635"/>
    <lineage>
        <taxon>Eukaryota</taxon>
        <taxon>Fungi</taxon>
        <taxon>Fungi incertae sedis</taxon>
        <taxon>Mucoromycota</taxon>
        <taxon>Mucoromycotina</taxon>
        <taxon>Mucoromycetes</taxon>
        <taxon>Mucorales</taxon>
        <taxon>Mucorineae</taxon>
        <taxon>Rhizopodaceae</taxon>
        <taxon>Rhizopus</taxon>
    </lineage>
</organism>
<dbReference type="GO" id="GO:0003676">
    <property type="term" value="F:nucleic acid binding"/>
    <property type="evidence" value="ECO:0007669"/>
    <property type="project" value="InterPro"/>
</dbReference>
<proteinExistence type="predicted"/>
<dbReference type="Gene3D" id="3.30.420.10">
    <property type="entry name" value="Ribonuclease H-like superfamily/Ribonuclease H"/>
    <property type="match status" value="1"/>
</dbReference>
<dbReference type="VEuPathDB" id="FungiDB:BCV72DRAFT_79247"/>
<protein>
    <recommendedName>
        <fullName evidence="2">Tc1-like transposase DDE domain-containing protein</fullName>
    </recommendedName>
</protein>
<sequence length="71" mass="8443">MPLYSPFLHSIEEYRAKIKSNIKRNPLDKENELTSRIAKACQTVTVSHRQGWIRHSEVFWERCTSREIGLR</sequence>
<evidence type="ECO:0000313" key="1">
    <source>
        <dbReference type="EMBL" id="ORE08914.1"/>
    </source>
</evidence>
<gene>
    <name evidence="1" type="ORF">BCV72DRAFT_79247</name>
</gene>
<dbReference type="EMBL" id="KV921882">
    <property type="protein sequence ID" value="ORE08914.1"/>
    <property type="molecule type" value="Genomic_DNA"/>
</dbReference>
<dbReference type="AlphaFoldDB" id="A0A1X0RAA2"/>
<dbReference type="OrthoDB" id="2201966at2759"/>
<accession>A0A1X0RAA2</accession>
<dbReference type="Proteomes" id="UP000242414">
    <property type="component" value="Unassembled WGS sequence"/>
</dbReference>
<evidence type="ECO:0008006" key="2">
    <source>
        <dbReference type="Google" id="ProtNLM"/>
    </source>
</evidence>